<organism evidence="8 9">
    <name type="scientific">Malassezia nana</name>
    <dbReference type="NCBI Taxonomy" id="180528"/>
    <lineage>
        <taxon>Eukaryota</taxon>
        <taxon>Fungi</taxon>
        <taxon>Dikarya</taxon>
        <taxon>Basidiomycota</taxon>
        <taxon>Ustilaginomycotina</taxon>
        <taxon>Malasseziomycetes</taxon>
        <taxon>Malasseziales</taxon>
        <taxon>Malasseziaceae</taxon>
        <taxon>Malassezia</taxon>
    </lineage>
</organism>
<feature type="region of interest" description="Disordered" evidence="6">
    <location>
        <begin position="909"/>
        <end position="938"/>
    </location>
</feature>
<dbReference type="InterPro" id="IPR011009">
    <property type="entry name" value="Kinase-like_dom_sf"/>
</dbReference>
<dbReference type="PROSITE" id="PS00108">
    <property type="entry name" value="PROTEIN_KINASE_ST"/>
    <property type="match status" value="1"/>
</dbReference>
<dbReference type="Pfam" id="PF00069">
    <property type="entry name" value="Pkinase"/>
    <property type="match status" value="2"/>
</dbReference>
<comment type="catalytic activity">
    <reaction evidence="4">
        <text>L-seryl-[protein] + ATP = O-phospho-L-seryl-[protein] + ADP + H(+)</text>
        <dbReference type="Rhea" id="RHEA:17989"/>
        <dbReference type="Rhea" id="RHEA-COMP:9863"/>
        <dbReference type="Rhea" id="RHEA-COMP:11604"/>
        <dbReference type="ChEBI" id="CHEBI:15378"/>
        <dbReference type="ChEBI" id="CHEBI:29999"/>
        <dbReference type="ChEBI" id="CHEBI:30616"/>
        <dbReference type="ChEBI" id="CHEBI:83421"/>
        <dbReference type="ChEBI" id="CHEBI:456216"/>
        <dbReference type="EC" id="2.7.11.1"/>
    </reaction>
</comment>
<dbReference type="InterPro" id="IPR050839">
    <property type="entry name" value="Rho-assoc_Ser/Thr_Kinase"/>
</dbReference>
<evidence type="ECO:0000256" key="6">
    <source>
        <dbReference type="SAM" id="MobiDB-lite"/>
    </source>
</evidence>
<dbReference type="GO" id="GO:0004674">
    <property type="term" value="F:protein serine/threonine kinase activity"/>
    <property type="evidence" value="ECO:0007669"/>
    <property type="project" value="UniProtKB-EC"/>
</dbReference>
<proteinExistence type="inferred from homology"/>
<comment type="catalytic activity">
    <reaction evidence="3">
        <text>L-threonyl-[protein] + ATP = O-phospho-L-threonyl-[protein] + ADP + H(+)</text>
        <dbReference type="Rhea" id="RHEA:46608"/>
        <dbReference type="Rhea" id="RHEA-COMP:11060"/>
        <dbReference type="Rhea" id="RHEA-COMP:11605"/>
        <dbReference type="ChEBI" id="CHEBI:15378"/>
        <dbReference type="ChEBI" id="CHEBI:30013"/>
        <dbReference type="ChEBI" id="CHEBI:30616"/>
        <dbReference type="ChEBI" id="CHEBI:61977"/>
        <dbReference type="ChEBI" id="CHEBI:456216"/>
        <dbReference type="EC" id="2.7.11.1"/>
    </reaction>
</comment>
<comment type="similarity">
    <text evidence="2">Belongs to the protein kinase superfamily. STE Ser/Thr protein kinase family. COT1 subfamily.</text>
</comment>
<dbReference type="GO" id="GO:0005856">
    <property type="term" value="C:cytoskeleton"/>
    <property type="evidence" value="ECO:0007669"/>
    <property type="project" value="TreeGrafter"/>
</dbReference>
<protein>
    <recommendedName>
        <fullName evidence="7">Protein kinase domain-containing protein</fullName>
    </recommendedName>
</protein>
<accession>A0AAF0EK47</accession>
<name>A0AAF0EK47_9BASI</name>
<dbReference type="Gene3D" id="1.10.510.10">
    <property type="entry name" value="Transferase(Phosphotransferase) domain 1"/>
    <property type="match status" value="1"/>
</dbReference>
<feature type="coiled-coil region" evidence="5">
    <location>
        <begin position="938"/>
        <end position="965"/>
    </location>
</feature>
<evidence type="ECO:0000313" key="8">
    <source>
        <dbReference type="EMBL" id="WFD26045.1"/>
    </source>
</evidence>
<dbReference type="InterPro" id="IPR008271">
    <property type="entry name" value="Ser/Thr_kinase_AS"/>
</dbReference>
<evidence type="ECO:0000256" key="4">
    <source>
        <dbReference type="ARBA" id="ARBA00048679"/>
    </source>
</evidence>
<dbReference type="EMBL" id="CP119893">
    <property type="protein sequence ID" value="WFD26045.1"/>
    <property type="molecule type" value="Genomic_DNA"/>
</dbReference>
<dbReference type="GO" id="GO:0005524">
    <property type="term" value="F:ATP binding"/>
    <property type="evidence" value="ECO:0007669"/>
    <property type="project" value="InterPro"/>
</dbReference>
<dbReference type="PANTHER" id="PTHR22988">
    <property type="entry name" value="MYOTONIC DYSTROPHY S/T KINASE-RELATED"/>
    <property type="match status" value="1"/>
</dbReference>
<feature type="region of interest" description="Disordered" evidence="6">
    <location>
        <begin position="867"/>
        <end position="893"/>
    </location>
</feature>
<dbReference type="GO" id="GO:0005737">
    <property type="term" value="C:cytoplasm"/>
    <property type="evidence" value="ECO:0007669"/>
    <property type="project" value="TreeGrafter"/>
</dbReference>
<sequence>MGATWEAWSARYARLHAILHTPEVWAAIAPLTAYAARHAPALCVLLSQLALDTRDEGRLGRDLDCALALLWTAGTVPRHIEVERMRMFVRGRLEEIQQASLQTADFTSQCTLQHGATGTVEIVRCRMNRQLYVLKTILKGVARREDFRFSPVFESQLLAQGGRQGQASYTPQLLAAFQSVRSVHMVMEYFPAGDLDALLQAAAQADTSYPGKSTTGGLLHESWVVRYAMDMVAALGWLHALQFVHRDVKPSNFLLHRSGRLKLCDFATCAPFRTFEGQGRRVLAYYTQRPAGTCDYIAPEILRCEEERLQHEYTLSPASGEDAAPAPDSLVAGAYGPAVDWWSLGVVLYEMTFGRLPFWAPQPADVYARIAHHEQHLTLPTPLPCSEALAHLITALLCAEPHRLGRHSTAEVQAHRALQDAPWHDLAQCAPPFVPDLGHARVPQLSVLHSPSATRADATNGLDSVTLETPPSFSAMFQGPLDQFPGFETLESGAQDLSWAPDISLVRTAASPPPSSPPKTDASLPSPPVGPPPSPLSATACADVDMHFCAFSFLPDAQALEPPKPPLVRRPSSSPPAASTPFGKAISPIPSPSPTTQISPEGSVRRAVPERVNLMHTPFKLEDLSSPVLHSPYPFPPPARPLPAARSPLAFMHSTMGADSRHSGGSTSKRSVSERQAWAEMMDAVEKSVRKPRARDVMLRPSRLRPQPDEASMLSPDAPSSAASSPSRESTGSLESSPSTSPALRHRASCRDMRRSISGDVRVPELRQQRSLRQLRLDAQVTSTPTRAARSLTLMPAEANGTASAYSPPRGHTLRTLRGSASVRDFRNEYIRLETESLVLPTLAPPHGHVAPPRAVMDSRRTLSEYRRAPRTLNESEDAFGRRTSLAQQPPMARRMQSSLGLSGLYRQGRMHASSMPRAPSVPSVPEAQSPPPSDEALQSMVAEQAHLENHVSSLERELRQLRTRVDRMPL</sequence>
<dbReference type="SMART" id="SM00220">
    <property type="entry name" value="S_TKc"/>
    <property type="match status" value="1"/>
</dbReference>
<feature type="region of interest" description="Disordered" evidence="6">
    <location>
        <begin position="655"/>
        <end position="765"/>
    </location>
</feature>
<dbReference type="PROSITE" id="PS50011">
    <property type="entry name" value="PROTEIN_KINASE_DOM"/>
    <property type="match status" value="1"/>
</dbReference>
<evidence type="ECO:0000256" key="1">
    <source>
        <dbReference type="ARBA" id="ARBA00022553"/>
    </source>
</evidence>
<evidence type="ECO:0000256" key="5">
    <source>
        <dbReference type="SAM" id="Coils"/>
    </source>
</evidence>
<dbReference type="Gene3D" id="3.30.200.20">
    <property type="entry name" value="Phosphorylase Kinase, domain 1"/>
    <property type="match status" value="1"/>
</dbReference>
<dbReference type="GO" id="GO:0031032">
    <property type="term" value="P:actomyosin structure organization"/>
    <property type="evidence" value="ECO:0007669"/>
    <property type="project" value="TreeGrafter"/>
</dbReference>
<feature type="region of interest" description="Disordered" evidence="6">
    <location>
        <begin position="508"/>
        <end position="536"/>
    </location>
</feature>
<dbReference type="AlphaFoldDB" id="A0AAF0EK47"/>
<evidence type="ECO:0000313" key="9">
    <source>
        <dbReference type="Proteomes" id="UP001213623"/>
    </source>
</evidence>
<feature type="compositionally biased region" description="Basic and acidic residues" evidence="6">
    <location>
        <begin position="749"/>
        <end position="765"/>
    </location>
</feature>
<reference evidence="8" key="1">
    <citation type="submission" date="2023-03" db="EMBL/GenBank/DDBJ databases">
        <title>Mating type loci evolution in Malassezia.</title>
        <authorList>
            <person name="Coelho M.A."/>
        </authorList>
    </citation>
    <scope>NUCLEOTIDE SEQUENCE</scope>
    <source>
        <strain evidence="8">CBS 9557</strain>
    </source>
</reference>
<feature type="compositionally biased region" description="Basic and acidic residues" evidence="6">
    <location>
        <begin position="684"/>
        <end position="698"/>
    </location>
</feature>
<dbReference type="Proteomes" id="UP001213623">
    <property type="component" value="Chromosome 2"/>
</dbReference>
<dbReference type="PANTHER" id="PTHR22988:SF71">
    <property type="entry name" value="CITRON RHO-INTERACTING KINASE"/>
    <property type="match status" value="1"/>
</dbReference>
<evidence type="ECO:0000256" key="2">
    <source>
        <dbReference type="ARBA" id="ARBA00038271"/>
    </source>
</evidence>
<feature type="region of interest" description="Disordered" evidence="6">
    <location>
        <begin position="562"/>
        <end position="604"/>
    </location>
</feature>
<feature type="compositionally biased region" description="Low complexity" evidence="6">
    <location>
        <begin position="569"/>
        <end position="581"/>
    </location>
</feature>
<keyword evidence="5" id="KW-0175">Coiled coil</keyword>
<gene>
    <name evidence="8" type="ORF">MNAN1_001020</name>
</gene>
<dbReference type="InterPro" id="IPR000719">
    <property type="entry name" value="Prot_kinase_dom"/>
</dbReference>
<keyword evidence="9" id="KW-1185">Reference proteome</keyword>
<feature type="compositionally biased region" description="Low complexity" evidence="6">
    <location>
        <begin position="711"/>
        <end position="742"/>
    </location>
</feature>
<feature type="compositionally biased region" description="Pro residues" evidence="6">
    <location>
        <begin position="525"/>
        <end position="535"/>
    </location>
</feature>
<feature type="domain" description="Protein kinase" evidence="7">
    <location>
        <begin position="106"/>
        <end position="418"/>
    </location>
</feature>
<evidence type="ECO:0000256" key="3">
    <source>
        <dbReference type="ARBA" id="ARBA00047899"/>
    </source>
</evidence>
<evidence type="ECO:0000259" key="7">
    <source>
        <dbReference type="PROSITE" id="PS50011"/>
    </source>
</evidence>
<dbReference type="SUPFAM" id="SSF56112">
    <property type="entry name" value="Protein kinase-like (PK-like)"/>
    <property type="match status" value="1"/>
</dbReference>
<keyword evidence="1" id="KW-0597">Phosphoprotein</keyword>